<protein>
    <submittedName>
        <fullName evidence="4">Nucleoside hydrolase</fullName>
    </submittedName>
</protein>
<dbReference type="PANTHER" id="PTHR12304">
    <property type="entry name" value="INOSINE-URIDINE PREFERRING NUCLEOSIDE HYDROLASE"/>
    <property type="match status" value="1"/>
</dbReference>
<gene>
    <name evidence="4" type="ORF">TMPK1_15010</name>
</gene>
<dbReference type="PANTHER" id="PTHR12304:SF4">
    <property type="entry name" value="URIDINE NUCLEOSIDASE"/>
    <property type="match status" value="1"/>
</dbReference>
<sequence length="298" mass="31369">MAVWIDSDIGFDDIWSVLMVAASEKIAGLSLSFGCTQLARVQDSASRAAALFDWTFPIYVGAARPLLGPVITAEDVLGPTGMRGGDLPSAPLRDDGDAVAALAAWARDGAGPKRVLALAPLTNLAALYLAYPDAASRIDEIVWMGGALTTGNQTASAEYNAFADVEALAVLLDRGAPLRLVELDACRRVLVGAAQIDAVRAGGHAQAKLLASLLDGYVDIARSRGREKMAVYDPVAAAVFLDPSLGRYMPARIDVELQGLTRGRTVIDTRKTVTPNASFLSELDADAVLRRCMAALTG</sequence>
<name>A0A8S8X950_9PROT</name>
<dbReference type="InterPro" id="IPR001910">
    <property type="entry name" value="Inosine/uridine_hydrolase_dom"/>
</dbReference>
<evidence type="ECO:0000256" key="2">
    <source>
        <dbReference type="ARBA" id="ARBA00023295"/>
    </source>
</evidence>
<organism evidence="4 5">
    <name type="scientific">Roseiterribacter gracilis</name>
    <dbReference type="NCBI Taxonomy" id="2812848"/>
    <lineage>
        <taxon>Bacteria</taxon>
        <taxon>Pseudomonadati</taxon>
        <taxon>Pseudomonadota</taxon>
        <taxon>Alphaproteobacteria</taxon>
        <taxon>Rhodospirillales</taxon>
        <taxon>Roseiterribacteraceae</taxon>
        <taxon>Roseiterribacter</taxon>
    </lineage>
</organism>
<evidence type="ECO:0000313" key="5">
    <source>
        <dbReference type="Proteomes" id="UP000681075"/>
    </source>
</evidence>
<evidence type="ECO:0000256" key="1">
    <source>
        <dbReference type="ARBA" id="ARBA00022801"/>
    </source>
</evidence>
<dbReference type="EMBL" id="BOPV01000001">
    <property type="protein sequence ID" value="GIL39264.1"/>
    <property type="molecule type" value="Genomic_DNA"/>
</dbReference>
<dbReference type="Pfam" id="PF01156">
    <property type="entry name" value="IU_nuc_hydro"/>
    <property type="match status" value="1"/>
</dbReference>
<dbReference type="Proteomes" id="UP000681075">
    <property type="component" value="Unassembled WGS sequence"/>
</dbReference>
<dbReference type="RefSeq" id="WP_420242366.1">
    <property type="nucleotide sequence ID" value="NZ_BOPV01000001.1"/>
</dbReference>
<keyword evidence="2" id="KW-0326">Glycosidase</keyword>
<evidence type="ECO:0000259" key="3">
    <source>
        <dbReference type="Pfam" id="PF01156"/>
    </source>
</evidence>
<dbReference type="GO" id="GO:0005829">
    <property type="term" value="C:cytosol"/>
    <property type="evidence" value="ECO:0007669"/>
    <property type="project" value="TreeGrafter"/>
</dbReference>
<dbReference type="Gene3D" id="3.90.245.10">
    <property type="entry name" value="Ribonucleoside hydrolase-like"/>
    <property type="match status" value="1"/>
</dbReference>
<keyword evidence="5" id="KW-1185">Reference proteome</keyword>
<dbReference type="InterPro" id="IPR023186">
    <property type="entry name" value="IUNH"/>
</dbReference>
<dbReference type="GO" id="GO:0006152">
    <property type="term" value="P:purine nucleoside catabolic process"/>
    <property type="evidence" value="ECO:0007669"/>
    <property type="project" value="TreeGrafter"/>
</dbReference>
<proteinExistence type="predicted"/>
<dbReference type="AlphaFoldDB" id="A0A8S8X950"/>
<dbReference type="InterPro" id="IPR036452">
    <property type="entry name" value="Ribo_hydro-like"/>
</dbReference>
<keyword evidence="1 4" id="KW-0378">Hydrolase</keyword>
<comment type="caution">
    <text evidence="4">The sequence shown here is derived from an EMBL/GenBank/DDBJ whole genome shotgun (WGS) entry which is preliminary data.</text>
</comment>
<evidence type="ECO:0000313" key="4">
    <source>
        <dbReference type="EMBL" id="GIL39264.1"/>
    </source>
</evidence>
<dbReference type="SUPFAM" id="SSF53590">
    <property type="entry name" value="Nucleoside hydrolase"/>
    <property type="match status" value="1"/>
</dbReference>
<accession>A0A8S8X950</accession>
<feature type="domain" description="Inosine/uridine-preferring nucleoside hydrolase" evidence="3">
    <location>
        <begin position="3"/>
        <end position="289"/>
    </location>
</feature>
<dbReference type="GO" id="GO:0008477">
    <property type="term" value="F:purine nucleosidase activity"/>
    <property type="evidence" value="ECO:0007669"/>
    <property type="project" value="TreeGrafter"/>
</dbReference>
<reference evidence="4" key="1">
    <citation type="submission" date="2021-02" db="EMBL/GenBank/DDBJ databases">
        <title>Genome sequence of Rhodospirillales sp. strain TMPK1 isolated from soil.</title>
        <authorList>
            <person name="Nakai R."/>
            <person name="Kusada H."/>
            <person name="Tamaki H."/>
        </authorList>
    </citation>
    <scope>NUCLEOTIDE SEQUENCE</scope>
    <source>
        <strain evidence="4">TMPK1</strain>
    </source>
</reference>